<evidence type="ECO:0000256" key="1">
    <source>
        <dbReference type="SAM" id="Phobius"/>
    </source>
</evidence>
<dbReference type="Proteomes" id="UP000294546">
    <property type="component" value="Unassembled WGS sequence"/>
</dbReference>
<protein>
    <submittedName>
        <fullName evidence="3">ABC-type uncharacterized transport system permease subunit</fullName>
    </submittedName>
</protein>
<evidence type="ECO:0000313" key="3">
    <source>
        <dbReference type="EMBL" id="TCK04934.1"/>
    </source>
</evidence>
<dbReference type="PANTHER" id="PTHR38034:SF1">
    <property type="entry name" value="INNER MEMBRANE PROTEIN YPJD"/>
    <property type="match status" value="1"/>
</dbReference>
<sequence>MLSAATLIAITVYLGAAWLQWQRISTPADNKGRLIRILGATAFIFHGYAVYSVLHVPDGIDLGTFRVGSLIAWVVVGILLASSIRQKLDNLFIGAFPMAAITAALAAFGPDTGDHRLYSGGLVIHILLSLLAYSIFTLSALHALVLSRQEKMLKQHHTRRLLNSLPPLQVMERLLFEMLWCGFVLLSVALITGFLFVEDLFAQHIVHKTVLSLVAWLIYAILLAGRALLGWRSQTAVRWTLGGFIILMLAFFGSKIVVEILLRS</sequence>
<dbReference type="GO" id="GO:0005886">
    <property type="term" value="C:plasma membrane"/>
    <property type="evidence" value="ECO:0007669"/>
    <property type="project" value="TreeGrafter"/>
</dbReference>
<keyword evidence="1" id="KW-1133">Transmembrane helix</keyword>
<dbReference type="PANTHER" id="PTHR38034">
    <property type="entry name" value="INNER MEMBRANE PROTEIN YPJD"/>
    <property type="match status" value="1"/>
</dbReference>
<dbReference type="AlphaFoldDB" id="A0A4R1GAC4"/>
<keyword evidence="4" id="KW-1185">Reference proteome</keyword>
<dbReference type="Pfam" id="PF01578">
    <property type="entry name" value="Cytochrom_C_asm"/>
    <property type="match status" value="1"/>
</dbReference>
<dbReference type="GO" id="GO:0020037">
    <property type="term" value="F:heme binding"/>
    <property type="evidence" value="ECO:0007669"/>
    <property type="project" value="InterPro"/>
</dbReference>
<dbReference type="EMBL" id="SMFU01000010">
    <property type="protein sequence ID" value="TCK04934.1"/>
    <property type="molecule type" value="Genomic_DNA"/>
</dbReference>
<organism evidence="3 4">
    <name type="scientific">Marinobacterium mangrovicola</name>
    <dbReference type="NCBI Taxonomy" id="1476959"/>
    <lineage>
        <taxon>Bacteria</taxon>
        <taxon>Pseudomonadati</taxon>
        <taxon>Pseudomonadota</taxon>
        <taxon>Gammaproteobacteria</taxon>
        <taxon>Oceanospirillales</taxon>
        <taxon>Oceanospirillaceae</taxon>
        <taxon>Marinobacterium</taxon>
    </lineage>
</organism>
<feature type="transmembrane region" description="Helical" evidence="1">
    <location>
        <begin position="6"/>
        <end position="22"/>
    </location>
</feature>
<dbReference type="InterPro" id="IPR002541">
    <property type="entry name" value="Cyt_c_assembly"/>
</dbReference>
<proteinExistence type="predicted"/>
<evidence type="ECO:0000259" key="2">
    <source>
        <dbReference type="Pfam" id="PF01578"/>
    </source>
</evidence>
<dbReference type="RefSeq" id="WP_132295045.1">
    <property type="nucleotide sequence ID" value="NZ_SMFU01000010.1"/>
</dbReference>
<dbReference type="InterPro" id="IPR052372">
    <property type="entry name" value="YpjD/HemX"/>
</dbReference>
<dbReference type="GO" id="GO:0017004">
    <property type="term" value="P:cytochrome complex assembly"/>
    <property type="evidence" value="ECO:0007669"/>
    <property type="project" value="InterPro"/>
</dbReference>
<evidence type="ECO:0000313" key="4">
    <source>
        <dbReference type="Proteomes" id="UP000294546"/>
    </source>
</evidence>
<feature type="transmembrane region" description="Helical" evidence="1">
    <location>
        <begin position="209"/>
        <end position="229"/>
    </location>
</feature>
<comment type="caution">
    <text evidence="3">The sequence shown here is derived from an EMBL/GenBank/DDBJ whole genome shotgun (WGS) entry which is preliminary data.</text>
</comment>
<gene>
    <name evidence="3" type="ORF">CLV83_3384</name>
</gene>
<keyword evidence="1" id="KW-0812">Transmembrane</keyword>
<feature type="transmembrane region" description="Helical" evidence="1">
    <location>
        <begin position="122"/>
        <end position="146"/>
    </location>
</feature>
<name>A0A4R1GAC4_9GAMM</name>
<feature type="transmembrane region" description="Helical" evidence="1">
    <location>
        <begin position="241"/>
        <end position="262"/>
    </location>
</feature>
<dbReference type="OrthoDB" id="9780793at2"/>
<accession>A0A4R1GAC4</accession>
<feature type="transmembrane region" description="Helical" evidence="1">
    <location>
        <begin position="91"/>
        <end position="110"/>
    </location>
</feature>
<feature type="transmembrane region" description="Helical" evidence="1">
    <location>
        <begin position="174"/>
        <end position="197"/>
    </location>
</feature>
<feature type="domain" description="Cytochrome c assembly protein" evidence="2">
    <location>
        <begin position="62"/>
        <end position="261"/>
    </location>
</feature>
<feature type="transmembrane region" description="Helical" evidence="1">
    <location>
        <begin position="34"/>
        <end position="53"/>
    </location>
</feature>
<reference evidence="3 4" key="1">
    <citation type="submission" date="2019-03" db="EMBL/GenBank/DDBJ databases">
        <title>Genomic Encyclopedia of Archaeal and Bacterial Type Strains, Phase II (KMG-II): from individual species to whole genera.</title>
        <authorList>
            <person name="Goeker M."/>
        </authorList>
    </citation>
    <scope>NUCLEOTIDE SEQUENCE [LARGE SCALE GENOMIC DNA]</scope>
    <source>
        <strain evidence="3 4">DSM 27697</strain>
    </source>
</reference>
<keyword evidence="1" id="KW-0472">Membrane</keyword>
<feature type="transmembrane region" description="Helical" evidence="1">
    <location>
        <begin position="65"/>
        <end position="84"/>
    </location>
</feature>